<dbReference type="PANTHER" id="PTHR12943">
    <property type="entry name" value="HOMOCYSTEINE-RESPONSIVE ENDOPLASMIC RETICULUM-RESIDENT UNIQUITIN-LIKE DOMAIN HERPUD PROTEIN FAMILY MEMBER"/>
    <property type="match status" value="1"/>
</dbReference>
<dbReference type="Pfam" id="PF00240">
    <property type="entry name" value="ubiquitin"/>
    <property type="match status" value="1"/>
</dbReference>
<dbReference type="FunFam" id="3.10.20.90:FF:000046">
    <property type="entry name" value="Homocysteine-responsive endoplasmic reticulum-resident ubiquitin-like domain member 2 protein"/>
    <property type="match status" value="1"/>
</dbReference>
<proteinExistence type="predicted"/>
<keyword evidence="2 7" id="KW-0812">Transmembrane</keyword>
<dbReference type="PANTHER" id="PTHR12943:SF27">
    <property type="entry name" value="HOMOCYSTEINE-INDUCED ENDOPLASMIC RETICULUM PROTEIN, ISOFORM A"/>
    <property type="match status" value="1"/>
</dbReference>
<evidence type="ECO:0000256" key="6">
    <source>
        <dbReference type="SAM" id="MobiDB-lite"/>
    </source>
</evidence>
<dbReference type="GO" id="GO:0030968">
    <property type="term" value="P:endoplasmic reticulum unfolded protein response"/>
    <property type="evidence" value="ECO:0007669"/>
    <property type="project" value="TreeGrafter"/>
</dbReference>
<dbReference type="CDD" id="cd01790">
    <property type="entry name" value="Ubl_HERP"/>
    <property type="match status" value="1"/>
</dbReference>
<keyword evidence="5" id="KW-0834">Unfolded protein response</keyword>
<feature type="domain" description="Ubiquitin-like" evidence="8">
    <location>
        <begin position="8"/>
        <end position="69"/>
    </location>
</feature>
<evidence type="ECO:0000256" key="1">
    <source>
        <dbReference type="ARBA" id="ARBA00004370"/>
    </source>
</evidence>
<feature type="region of interest" description="Disordered" evidence="6">
    <location>
        <begin position="111"/>
        <end position="135"/>
    </location>
</feature>
<keyword evidence="4 7" id="KW-0472">Membrane</keyword>
<dbReference type="PROSITE" id="PS50053">
    <property type="entry name" value="UBIQUITIN_2"/>
    <property type="match status" value="1"/>
</dbReference>
<accession>A0A1W7RAE0</accession>
<dbReference type="InterPro" id="IPR000626">
    <property type="entry name" value="Ubiquitin-like_dom"/>
</dbReference>
<evidence type="ECO:0000256" key="7">
    <source>
        <dbReference type="SAM" id="Phobius"/>
    </source>
</evidence>
<dbReference type="InterPro" id="IPR029071">
    <property type="entry name" value="Ubiquitin-like_domsf"/>
</dbReference>
<feature type="region of interest" description="Disordered" evidence="6">
    <location>
        <begin position="285"/>
        <end position="330"/>
    </location>
</feature>
<dbReference type="AlphaFoldDB" id="A0A1W7RAE0"/>
<evidence type="ECO:0000256" key="5">
    <source>
        <dbReference type="ARBA" id="ARBA00023230"/>
    </source>
</evidence>
<evidence type="ECO:0000256" key="3">
    <source>
        <dbReference type="ARBA" id="ARBA00022989"/>
    </source>
</evidence>
<dbReference type="GO" id="GO:0016020">
    <property type="term" value="C:membrane"/>
    <property type="evidence" value="ECO:0007669"/>
    <property type="project" value="UniProtKB-SubCell"/>
</dbReference>
<evidence type="ECO:0000256" key="4">
    <source>
        <dbReference type="ARBA" id="ARBA00023136"/>
    </source>
</evidence>
<feature type="transmembrane region" description="Helical" evidence="7">
    <location>
        <begin position="239"/>
        <end position="256"/>
    </location>
</feature>
<dbReference type="EMBL" id="GFAH01000284">
    <property type="protein sequence ID" value="JAV48105.1"/>
    <property type="molecule type" value="Transcribed_RNA"/>
</dbReference>
<evidence type="ECO:0000259" key="8">
    <source>
        <dbReference type="PROSITE" id="PS50053"/>
    </source>
</evidence>
<feature type="transmembrane region" description="Helical" evidence="7">
    <location>
        <begin position="262"/>
        <end position="282"/>
    </location>
</feature>
<reference evidence="9" key="1">
    <citation type="submission" date="2016-11" db="EMBL/GenBank/DDBJ databases">
        <title>Venom-gland transcriptomics and venom proteomics of the black-back scorpion (Hadrurus spadix) reveal detectability challenges and an unexplored realm of animal toxin diversity.</title>
        <authorList>
            <person name="Rokyta D.R."/>
            <person name="Ward M.J."/>
        </authorList>
    </citation>
    <scope>NUCLEOTIDE SEQUENCE</scope>
    <source>
        <tissue evidence="9">Venom gland</tissue>
    </source>
</reference>
<organism evidence="9">
    <name type="scientific">Hadrurus spadix</name>
    <dbReference type="NCBI Taxonomy" id="141984"/>
    <lineage>
        <taxon>Eukaryota</taxon>
        <taxon>Metazoa</taxon>
        <taxon>Ecdysozoa</taxon>
        <taxon>Arthropoda</taxon>
        <taxon>Chelicerata</taxon>
        <taxon>Arachnida</taxon>
        <taxon>Scorpiones</taxon>
        <taxon>Iurida</taxon>
        <taxon>Iuroidea</taxon>
        <taxon>Hadrurus</taxon>
    </lineage>
</organism>
<protein>
    <submittedName>
        <fullName evidence="9">Homocysteine-responsive endoplasmic reticulum-resident ubiquitin-like domain member 2</fullName>
    </submittedName>
</protein>
<dbReference type="InterPro" id="IPR039751">
    <property type="entry name" value="HERPUD1/2"/>
</dbReference>
<comment type="subcellular location">
    <subcellularLocation>
        <location evidence="1">Membrane</location>
    </subcellularLocation>
</comment>
<keyword evidence="3 7" id="KW-1133">Transmembrane helix</keyword>
<feature type="compositionally biased region" description="Basic and acidic residues" evidence="6">
    <location>
        <begin position="289"/>
        <end position="299"/>
    </location>
</feature>
<dbReference type="Gene3D" id="3.10.20.90">
    <property type="entry name" value="Phosphatidylinositol 3-kinase Catalytic Subunit, Chain A, domain 1"/>
    <property type="match status" value="1"/>
</dbReference>
<evidence type="ECO:0000256" key="2">
    <source>
        <dbReference type="ARBA" id="ARBA00022692"/>
    </source>
</evidence>
<name>A0A1W7RAE0_9SCOR</name>
<evidence type="ECO:0000313" key="9">
    <source>
        <dbReference type="EMBL" id="JAV48105.1"/>
    </source>
</evidence>
<dbReference type="SMART" id="SM00213">
    <property type="entry name" value="UBQ"/>
    <property type="match status" value="1"/>
</dbReference>
<feature type="compositionally biased region" description="Polar residues" evidence="6">
    <location>
        <begin position="309"/>
        <end position="330"/>
    </location>
</feature>
<sequence length="382" mass="43526">MENVNKSVKVLIKTPNQKVNDQSLECLLDWTVNRLKLHISETYPGKPSIEEQKLIYSGRLLHDHLKLKDILRHENEGPHIFHLVCARKDSTAASSLATTINDIENCSQRTTSSQSTVMTSEGIRHRTTSQQANQNFSTTLSMPTFPVSPEQMAQQMIAMQQMYAYYMTQYLQQTQMVATPTTTLEASTATQAPIVNNVANQNIGAPARPVNENVRMNAQGGPLLDDEEEEFRNRDWLDWFYTLSRGLVLLTIVYFYSSPGRFMIVTGIAILAYLYQGGFFGVRQQQNDNENHPEQRQNERANNNEPQLPNRSTSVPPEQQLNQQEVQSDVQQLDNIEDEREQTEQIQDEDNRPFPIVTTAWTFVSSFFSSLIPEQPAPVDIN</sequence>
<dbReference type="SUPFAM" id="SSF54236">
    <property type="entry name" value="Ubiquitin-like"/>
    <property type="match status" value="1"/>
</dbReference>